<feature type="region of interest" description="Disordered" evidence="1">
    <location>
        <begin position="1"/>
        <end position="46"/>
    </location>
</feature>
<dbReference type="OrthoDB" id="17543at2759"/>
<protein>
    <submittedName>
        <fullName evidence="2">Uncharacterized protein</fullName>
    </submittedName>
</protein>
<feature type="compositionally biased region" description="Acidic residues" evidence="1">
    <location>
        <begin position="27"/>
        <end position="36"/>
    </location>
</feature>
<proteinExistence type="predicted"/>
<dbReference type="EMBL" id="GL883006">
    <property type="protein sequence ID" value="EGG24952.1"/>
    <property type="molecule type" value="Genomic_DNA"/>
</dbReference>
<reference evidence="3" key="1">
    <citation type="journal article" date="2011" name="Genome Res.">
        <title>Phylogeny-wide analysis of social amoeba genomes highlights ancient origins for complex intercellular communication.</title>
        <authorList>
            <person name="Heidel A.J."/>
            <person name="Lawal H.M."/>
            <person name="Felder M."/>
            <person name="Schilde C."/>
            <person name="Helps N.R."/>
            <person name="Tunggal B."/>
            <person name="Rivero F."/>
            <person name="John U."/>
            <person name="Schleicher M."/>
            <person name="Eichinger L."/>
            <person name="Platzer M."/>
            <person name="Noegel A.A."/>
            <person name="Schaap P."/>
            <person name="Gloeckner G."/>
        </authorList>
    </citation>
    <scope>NUCLEOTIDE SEQUENCE [LARGE SCALE GENOMIC DNA]</scope>
    <source>
        <strain evidence="3">SH3</strain>
    </source>
</reference>
<dbReference type="AlphaFoldDB" id="F4PGW8"/>
<accession>F4PGW8</accession>
<dbReference type="GeneID" id="14876619"/>
<dbReference type="Proteomes" id="UP000007797">
    <property type="component" value="Unassembled WGS sequence"/>
</dbReference>
<sequence>MSTKRFNQQTTKDNKAIKKKQKNKIVEEEEEEEEETTTSTTTTTTASPIVYHGELKCQSTTKQYAWYVSKATSETIAKGQGSKTTAVHAGRKDGLDLESDGSVGKKYKKSRDKMFTDADPHRHKYKDDKGKPLKPKFFVYYDKDGKEHRLGIVQCRQFYCNYYERLVKQQDQFKQLVQLHRTGTNLQIIGYDARHVPSDQASIDKEYLNAFKPFGHELVLFAMLIIQDESNYPWRTNKTFDF</sequence>
<name>F4PGW8_CACFS</name>
<keyword evidence="3" id="KW-1185">Reference proteome</keyword>
<evidence type="ECO:0000256" key="1">
    <source>
        <dbReference type="SAM" id="MobiDB-lite"/>
    </source>
</evidence>
<organism evidence="2 3">
    <name type="scientific">Cavenderia fasciculata</name>
    <name type="common">Slime mold</name>
    <name type="synonym">Dictyostelium fasciculatum</name>
    <dbReference type="NCBI Taxonomy" id="261658"/>
    <lineage>
        <taxon>Eukaryota</taxon>
        <taxon>Amoebozoa</taxon>
        <taxon>Evosea</taxon>
        <taxon>Eumycetozoa</taxon>
        <taxon>Dictyostelia</taxon>
        <taxon>Acytosteliales</taxon>
        <taxon>Cavenderiaceae</taxon>
        <taxon>Cavenderia</taxon>
    </lineage>
</organism>
<dbReference type="KEGG" id="dfa:DFA_03197"/>
<gene>
    <name evidence="2" type="ORF">DFA_03197</name>
</gene>
<dbReference type="RefSeq" id="XP_004362803.1">
    <property type="nucleotide sequence ID" value="XM_004362746.1"/>
</dbReference>
<evidence type="ECO:0000313" key="3">
    <source>
        <dbReference type="Proteomes" id="UP000007797"/>
    </source>
</evidence>
<evidence type="ECO:0000313" key="2">
    <source>
        <dbReference type="EMBL" id="EGG24952.1"/>
    </source>
</evidence>